<dbReference type="Pfam" id="PF03466">
    <property type="entry name" value="LysR_substrate"/>
    <property type="match status" value="1"/>
</dbReference>
<dbReference type="AlphaFoldDB" id="A0A1G9HSP0"/>
<sequence length="308" mass="33439">MLDRFTGLQVFSQVVSQGSLSAAARSLGMSQTMATRHLAALEERLGVKLFHRTTRRITLTEAGRRYLDSADRILEELEEADAIAAAERIEVSGTLRINAPVSFGVRVLAPMLPEFSALHPALHLDLGLSDRIVNLVEEGWDTAVRIGRLTQGDLIARKLAPCRLVLAAAPSYLAAHGAPRTVQDLTRHNCLHYTLSHALAGRTWAFGADRGARVTVQGNLQANNGDALLVAARAGQGLVYEPSFILGDDLRAGALVPLTLDHPPVELDGVYVVYPSNRRPPARLRAFVDWIAERCAGVPPWDRGLALD</sequence>
<dbReference type="Gene3D" id="3.40.190.290">
    <property type="match status" value="1"/>
</dbReference>
<keyword evidence="7" id="KW-1185">Reference proteome</keyword>
<dbReference type="PANTHER" id="PTHR30537">
    <property type="entry name" value="HTH-TYPE TRANSCRIPTIONAL REGULATOR"/>
    <property type="match status" value="1"/>
</dbReference>
<evidence type="ECO:0000256" key="3">
    <source>
        <dbReference type="ARBA" id="ARBA00023125"/>
    </source>
</evidence>
<feature type="domain" description="HTH lysR-type" evidence="5">
    <location>
        <begin position="3"/>
        <end position="60"/>
    </location>
</feature>
<dbReference type="CDD" id="cd08422">
    <property type="entry name" value="PBP2_CrgA_like"/>
    <property type="match status" value="1"/>
</dbReference>
<dbReference type="SUPFAM" id="SSF53850">
    <property type="entry name" value="Periplasmic binding protein-like II"/>
    <property type="match status" value="1"/>
</dbReference>
<dbReference type="PROSITE" id="PS50931">
    <property type="entry name" value="HTH_LYSR"/>
    <property type="match status" value="1"/>
</dbReference>
<evidence type="ECO:0000256" key="1">
    <source>
        <dbReference type="ARBA" id="ARBA00009437"/>
    </source>
</evidence>
<dbReference type="PANTHER" id="PTHR30537:SF5">
    <property type="entry name" value="HTH-TYPE TRANSCRIPTIONAL ACTIVATOR TTDR-RELATED"/>
    <property type="match status" value="1"/>
</dbReference>
<organism evidence="6 7">
    <name type="scientific">Paracoccus chinensis</name>
    <dbReference type="NCBI Taxonomy" id="525640"/>
    <lineage>
        <taxon>Bacteria</taxon>
        <taxon>Pseudomonadati</taxon>
        <taxon>Pseudomonadota</taxon>
        <taxon>Alphaproteobacteria</taxon>
        <taxon>Rhodobacterales</taxon>
        <taxon>Paracoccaceae</taxon>
        <taxon>Paracoccus</taxon>
    </lineage>
</organism>
<dbReference type="InterPro" id="IPR036388">
    <property type="entry name" value="WH-like_DNA-bd_sf"/>
</dbReference>
<evidence type="ECO:0000256" key="4">
    <source>
        <dbReference type="ARBA" id="ARBA00023163"/>
    </source>
</evidence>
<dbReference type="Pfam" id="PF00126">
    <property type="entry name" value="HTH_1"/>
    <property type="match status" value="1"/>
</dbReference>
<dbReference type="FunFam" id="1.10.10.10:FF:000001">
    <property type="entry name" value="LysR family transcriptional regulator"/>
    <property type="match status" value="1"/>
</dbReference>
<dbReference type="PRINTS" id="PR00039">
    <property type="entry name" value="HTHLYSR"/>
</dbReference>
<dbReference type="GO" id="GO:0003700">
    <property type="term" value="F:DNA-binding transcription factor activity"/>
    <property type="evidence" value="ECO:0007669"/>
    <property type="project" value="InterPro"/>
</dbReference>
<dbReference type="FunFam" id="3.40.190.290:FF:000001">
    <property type="entry name" value="Transcriptional regulator, LysR family"/>
    <property type="match status" value="1"/>
</dbReference>
<evidence type="ECO:0000313" key="7">
    <source>
        <dbReference type="Proteomes" id="UP000199555"/>
    </source>
</evidence>
<dbReference type="OrthoDB" id="9813056at2"/>
<dbReference type="InterPro" id="IPR058163">
    <property type="entry name" value="LysR-type_TF_proteobact-type"/>
</dbReference>
<dbReference type="GO" id="GO:0006351">
    <property type="term" value="P:DNA-templated transcription"/>
    <property type="evidence" value="ECO:0007669"/>
    <property type="project" value="TreeGrafter"/>
</dbReference>
<protein>
    <submittedName>
        <fullName evidence="6">Transcriptional regulator, LysR family</fullName>
    </submittedName>
</protein>
<dbReference type="Proteomes" id="UP000199555">
    <property type="component" value="Unassembled WGS sequence"/>
</dbReference>
<dbReference type="InterPro" id="IPR036390">
    <property type="entry name" value="WH_DNA-bd_sf"/>
</dbReference>
<comment type="similarity">
    <text evidence="1">Belongs to the LysR transcriptional regulatory family.</text>
</comment>
<dbReference type="InterPro" id="IPR000847">
    <property type="entry name" value="LysR_HTH_N"/>
</dbReference>
<evidence type="ECO:0000313" key="6">
    <source>
        <dbReference type="EMBL" id="SDL15970.1"/>
    </source>
</evidence>
<dbReference type="STRING" id="525640.SAMN04487971_1075"/>
<gene>
    <name evidence="6" type="ORF">SAMN04487971_1075</name>
</gene>
<dbReference type="Gene3D" id="1.10.10.10">
    <property type="entry name" value="Winged helix-like DNA-binding domain superfamily/Winged helix DNA-binding domain"/>
    <property type="match status" value="1"/>
</dbReference>
<proteinExistence type="inferred from homology"/>
<dbReference type="GO" id="GO:0043565">
    <property type="term" value="F:sequence-specific DNA binding"/>
    <property type="evidence" value="ECO:0007669"/>
    <property type="project" value="TreeGrafter"/>
</dbReference>
<dbReference type="EMBL" id="FNGE01000007">
    <property type="protein sequence ID" value="SDL15970.1"/>
    <property type="molecule type" value="Genomic_DNA"/>
</dbReference>
<keyword evidence="2" id="KW-0805">Transcription regulation</keyword>
<reference evidence="7" key="1">
    <citation type="submission" date="2016-10" db="EMBL/GenBank/DDBJ databases">
        <authorList>
            <person name="Varghese N."/>
            <person name="Submissions S."/>
        </authorList>
    </citation>
    <scope>NUCLEOTIDE SEQUENCE [LARGE SCALE GENOMIC DNA]</scope>
    <source>
        <strain evidence="7">CGMCC 1.7655</strain>
    </source>
</reference>
<accession>A0A1G9HSP0</accession>
<keyword evidence="3" id="KW-0238">DNA-binding</keyword>
<name>A0A1G9HSP0_9RHOB</name>
<dbReference type="InterPro" id="IPR005119">
    <property type="entry name" value="LysR_subst-bd"/>
</dbReference>
<dbReference type="RefSeq" id="WP_090754882.1">
    <property type="nucleotide sequence ID" value="NZ_FNGE01000007.1"/>
</dbReference>
<evidence type="ECO:0000256" key="2">
    <source>
        <dbReference type="ARBA" id="ARBA00023015"/>
    </source>
</evidence>
<evidence type="ECO:0000259" key="5">
    <source>
        <dbReference type="PROSITE" id="PS50931"/>
    </source>
</evidence>
<dbReference type="SUPFAM" id="SSF46785">
    <property type="entry name" value="Winged helix' DNA-binding domain"/>
    <property type="match status" value="1"/>
</dbReference>
<keyword evidence="4" id="KW-0804">Transcription</keyword>